<proteinExistence type="predicted"/>
<name>A0A4C1XR37_EUMVA</name>
<gene>
    <name evidence="2" type="ORF">EVAR_46558_1</name>
</gene>
<comment type="caution">
    <text evidence="2">The sequence shown here is derived from an EMBL/GenBank/DDBJ whole genome shotgun (WGS) entry which is preliminary data.</text>
</comment>
<protein>
    <submittedName>
        <fullName evidence="2">Uncharacterized protein</fullName>
    </submittedName>
</protein>
<organism evidence="2 3">
    <name type="scientific">Eumeta variegata</name>
    <name type="common">Bagworm moth</name>
    <name type="synonym">Eumeta japonica</name>
    <dbReference type="NCBI Taxonomy" id="151549"/>
    <lineage>
        <taxon>Eukaryota</taxon>
        <taxon>Metazoa</taxon>
        <taxon>Ecdysozoa</taxon>
        <taxon>Arthropoda</taxon>
        <taxon>Hexapoda</taxon>
        <taxon>Insecta</taxon>
        <taxon>Pterygota</taxon>
        <taxon>Neoptera</taxon>
        <taxon>Endopterygota</taxon>
        <taxon>Lepidoptera</taxon>
        <taxon>Glossata</taxon>
        <taxon>Ditrysia</taxon>
        <taxon>Tineoidea</taxon>
        <taxon>Psychidae</taxon>
        <taxon>Oiketicinae</taxon>
        <taxon>Eumeta</taxon>
    </lineage>
</organism>
<dbReference type="AlphaFoldDB" id="A0A4C1XR37"/>
<reference evidence="2 3" key="1">
    <citation type="journal article" date="2019" name="Commun. Biol.">
        <title>The bagworm genome reveals a unique fibroin gene that provides high tensile strength.</title>
        <authorList>
            <person name="Kono N."/>
            <person name="Nakamura H."/>
            <person name="Ohtoshi R."/>
            <person name="Tomita M."/>
            <person name="Numata K."/>
            <person name="Arakawa K."/>
        </authorList>
    </citation>
    <scope>NUCLEOTIDE SEQUENCE [LARGE SCALE GENOMIC DNA]</scope>
</reference>
<feature type="region of interest" description="Disordered" evidence="1">
    <location>
        <begin position="1"/>
        <end position="50"/>
    </location>
</feature>
<keyword evidence="3" id="KW-1185">Reference proteome</keyword>
<evidence type="ECO:0000313" key="3">
    <source>
        <dbReference type="Proteomes" id="UP000299102"/>
    </source>
</evidence>
<feature type="compositionally biased region" description="Polar residues" evidence="1">
    <location>
        <begin position="11"/>
        <end position="25"/>
    </location>
</feature>
<accession>A0A4C1XR37</accession>
<evidence type="ECO:0000313" key="2">
    <source>
        <dbReference type="EMBL" id="GBP64629.1"/>
    </source>
</evidence>
<dbReference type="EMBL" id="BGZK01000903">
    <property type="protein sequence ID" value="GBP64629.1"/>
    <property type="molecule type" value="Genomic_DNA"/>
</dbReference>
<sequence length="98" mass="10942">MSVHRLPNRHPSLSNNGVSDSQPASGQRGGLKFQDPLSKNGEGFKWGVTPKWVAPGAGRSRRHPPATPLPQTYAFGIDFNFIRAFSRKRILTDRWTTK</sequence>
<dbReference type="Proteomes" id="UP000299102">
    <property type="component" value="Unassembled WGS sequence"/>
</dbReference>
<evidence type="ECO:0000256" key="1">
    <source>
        <dbReference type="SAM" id="MobiDB-lite"/>
    </source>
</evidence>